<dbReference type="EMBL" id="PJAI02000001">
    <property type="protein sequence ID" value="TYK67059.1"/>
    <property type="molecule type" value="Genomic_DNA"/>
</dbReference>
<comment type="caution">
    <text evidence="7">The sequence shown here is derived from an EMBL/GenBank/DDBJ whole genome shotgun (WGS) entry which is preliminary data.</text>
</comment>
<feature type="domain" description="C-type lysozyme inhibitor" evidence="6">
    <location>
        <begin position="156"/>
        <end position="219"/>
    </location>
</feature>
<sequence length="229" mass="25896">MNKVLLILTIIVAIWTTTTVIQSLDNPNQEIIQNQQTIDINSNNQTAKIEPSFICDKANNNSVENTICQNDELSALDNELAITYKKAYKKSANQTAKQSPANLLQAEQRGWIKGRDECWKNDDQASCIKNEYIRRTAELQAQYRLVAHTQPARFICDNDPTNEFMVVFFETTPSTLIAERGDSVSLMYIQPSASGSKYQGANESFWEHQGEALITWGVNQSKLRCVKAR</sequence>
<dbReference type="InterPro" id="IPR018660">
    <property type="entry name" value="MliC"/>
</dbReference>
<dbReference type="Gene3D" id="1.20.1270.180">
    <property type="match status" value="1"/>
</dbReference>
<keyword evidence="3" id="KW-0564">Palmitate</keyword>
<evidence type="ECO:0000256" key="1">
    <source>
        <dbReference type="ARBA" id="ARBA00022729"/>
    </source>
</evidence>
<dbReference type="InterPro" id="IPR036328">
    <property type="entry name" value="MliC_sf"/>
</dbReference>
<evidence type="ECO:0000259" key="5">
    <source>
        <dbReference type="Pfam" id="PF07007"/>
    </source>
</evidence>
<keyword evidence="4" id="KW-0449">Lipoprotein</keyword>
<dbReference type="PANTHER" id="PTHR37549">
    <property type="entry name" value="LIPOPROTEIN LPRI"/>
    <property type="match status" value="1"/>
</dbReference>
<evidence type="ECO:0000256" key="3">
    <source>
        <dbReference type="ARBA" id="ARBA00023139"/>
    </source>
</evidence>
<reference evidence="7 8" key="1">
    <citation type="submission" date="2019-08" db="EMBL/GenBank/DDBJ databases">
        <title>Microbe sample from Colwellia echini.</title>
        <authorList>
            <person name="Christiansen L."/>
            <person name="Pathiraja D."/>
            <person name="Schultz-Johansen M."/>
            <person name="Choi I.-G."/>
            <person name="Stougaard P."/>
        </authorList>
    </citation>
    <scope>NUCLEOTIDE SEQUENCE [LARGE SCALE GENOMIC DNA]</scope>
    <source>
        <strain evidence="7 8">A3</strain>
    </source>
</reference>
<evidence type="ECO:0000313" key="7">
    <source>
        <dbReference type="EMBL" id="TYK67059.1"/>
    </source>
</evidence>
<dbReference type="RefSeq" id="WP_101343209.1">
    <property type="nucleotide sequence ID" value="NZ_PJAI02000001.1"/>
</dbReference>
<keyword evidence="2" id="KW-0472">Membrane</keyword>
<dbReference type="InterPro" id="IPR009739">
    <property type="entry name" value="LprI-like_N"/>
</dbReference>
<evidence type="ECO:0000259" key="6">
    <source>
        <dbReference type="Pfam" id="PF09864"/>
    </source>
</evidence>
<name>A0ABY3N169_9GAMM</name>
<evidence type="ECO:0000256" key="4">
    <source>
        <dbReference type="ARBA" id="ARBA00023288"/>
    </source>
</evidence>
<gene>
    <name evidence="7" type="ORF">CWS31_000515</name>
</gene>
<dbReference type="SUPFAM" id="SSF141488">
    <property type="entry name" value="YdhA-like"/>
    <property type="match status" value="1"/>
</dbReference>
<protein>
    <submittedName>
        <fullName evidence="7">DUF1311 domain-containing protein</fullName>
    </submittedName>
</protein>
<keyword evidence="1" id="KW-0732">Signal</keyword>
<proteinExistence type="predicted"/>
<evidence type="ECO:0000313" key="8">
    <source>
        <dbReference type="Proteomes" id="UP000815846"/>
    </source>
</evidence>
<dbReference type="Proteomes" id="UP000815846">
    <property type="component" value="Unassembled WGS sequence"/>
</dbReference>
<accession>A0ABY3N169</accession>
<organism evidence="7 8">
    <name type="scientific">Colwellia echini</name>
    <dbReference type="NCBI Taxonomy" id="1982103"/>
    <lineage>
        <taxon>Bacteria</taxon>
        <taxon>Pseudomonadati</taxon>
        <taxon>Pseudomonadota</taxon>
        <taxon>Gammaproteobacteria</taxon>
        <taxon>Alteromonadales</taxon>
        <taxon>Colwelliaceae</taxon>
        <taxon>Colwellia</taxon>
    </lineage>
</organism>
<dbReference type="Pfam" id="PF07007">
    <property type="entry name" value="LprI"/>
    <property type="match status" value="1"/>
</dbReference>
<dbReference type="Pfam" id="PF09864">
    <property type="entry name" value="MliC"/>
    <property type="match status" value="1"/>
</dbReference>
<keyword evidence="8" id="KW-1185">Reference proteome</keyword>
<feature type="domain" description="Lysozyme inhibitor LprI-like N-terminal" evidence="5">
    <location>
        <begin position="55"/>
        <end position="139"/>
    </location>
</feature>
<dbReference type="PANTHER" id="PTHR37549:SF1">
    <property type="entry name" value="LIPOPROTEIN LPRI"/>
    <property type="match status" value="1"/>
</dbReference>
<dbReference type="Gene3D" id="2.40.128.200">
    <property type="match status" value="1"/>
</dbReference>
<dbReference type="InterPro" id="IPR052755">
    <property type="entry name" value="Lysozyme_Inhibitor_LprI"/>
</dbReference>
<evidence type="ECO:0000256" key="2">
    <source>
        <dbReference type="ARBA" id="ARBA00023136"/>
    </source>
</evidence>